<evidence type="ECO:0000256" key="1">
    <source>
        <dbReference type="SAM" id="MobiDB-lite"/>
    </source>
</evidence>
<feature type="compositionally biased region" description="Pro residues" evidence="1">
    <location>
        <begin position="809"/>
        <end position="820"/>
    </location>
</feature>
<feature type="compositionally biased region" description="Polar residues" evidence="1">
    <location>
        <begin position="348"/>
        <end position="361"/>
    </location>
</feature>
<organism evidence="2 3">
    <name type="scientific">Cristinia sonorae</name>
    <dbReference type="NCBI Taxonomy" id="1940300"/>
    <lineage>
        <taxon>Eukaryota</taxon>
        <taxon>Fungi</taxon>
        <taxon>Dikarya</taxon>
        <taxon>Basidiomycota</taxon>
        <taxon>Agaricomycotina</taxon>
        <taxon>Agaricomycetes</taxon>
        <taxon>Agaricomycetidae</taxon>
        <taxon>Agaricales</taxon>
        <taxon>Pleurotineae</taxon>
        <taxon>Stephanosporaceae</taxon>
        <taxon>Cristinia</taxon>
    </lineage>
</organism>
<proteinExistence type="predicted"/>
<feature type="compositionally biased region" description="Low complexity" evidence="1">
    <location>
        <begin position="1"/>
        <end position="19"/>
    </location>
</feature>
<feature type="compositionally biased region" description="Low complexity" evidence="1">
    <location>
        <begin position="772"/>
        <end position="801"/>
    </location>
</feature>
<feature type="compositionally biased region" description="Low complexity" evidence="1">
    <location>
        <begin position="244"/>
        <end position="257"/>
    </location>
</feature>
<feature type="region of interest" description="Disordered" evidence="1">
    <location>
        <begin position="543"/>
        <end position="568"/>
    </location>
</feature>
<feature type="compositionally biased region" description="Polar residues" evidence="1">
    <location>
        <begin position="60"/>
        <end position="70"/>
    </location>
</feature>
<feature type="region of interest" description="Disordered" evidence="1">
    <location>
        <begin position="1119"/>
        <end position="1157"/>
    </location>
</feature>
<feature type="region of interest" description="Disordered" evidence="1">
    <location>
        <begin position="1175"/>
        <end position="1211"/>
    </location>
</feature>
<dbReference type="EMBL" id="JAEVFJ010000001">
    <property type="protein sequence ID" value="KAH8107945.1"/>
    <property type="molecule type" value="Genomic_DNA"/>
</dbReference>
<feature type="region of interest" description="Disordered" evidence="1">
    <location>
        <begin position="236"/>
        <end position="265"/>
    </location>
</feature>
<evidence type="ECO:0000313" key="3">
    <source>
        <dbReference type="Proteomes" id="UP000813824"/>
    </source>
</evidence>
<feature type="compositionally biased region" description="Polar residues" evidence="1">
    <location>
        <begin position="173"/>
        <end position="191"/>
    </location>
</feature>
<feature type="region of interest" description="Disordered" evidence="1">
    <location>
        <begin position="717"/>
        <end position="828"/>
    </location>
</feature>
<feature type="compositionally biased region" description="Pro residues" evidence="1">
    <location>
        <begin position="1183"/>
        <end position="1193"/>
    </location>
</feature>
<feature type="region of interest" description="Disordered" evidence="1">
    <location>
        <begin position="1"/>
        <end position="201"/>
    </location>
</feature>
<reference evidence="2" key="1">
    <citation type="journal article" date="2021" name="New Phytol.">
        <title>Evolutionary innovations through gain and loss of genes in the ectomycorrhizal Boletales.</title>
        <authorList>
            <person name="Wu G."/>
            <person name="Miyauchi S."/>
            <person name="Morin E."/>
            <person name="Kuo A."/>
            <person name="Drula E."/>
            <person name="Varga T."/>
            <person name="Kohler A."/>
            <person name="Feng B."/>
            <person name="Cao Y."/>
            <person name="Lipzen A."/>
            <person name="Daum C."/>
            <person name="Hundley H."/>
            <person name="Pangilinan J."/>
            <person name="Johnson J."/>
            <person name="Barry K."/>
            <person name="LaButti K."/>
            <person name="Ng V."/>
            <person name="Ahrendt S."/>
            <person name="Min B."/>
            <person name="Choi I.G."/>
            <person name="Park H."/>
            <person name="Plett J.M."/>
            <person name="Magnuson J."/>
            <person name="Spatafora J.W."/>
            <person name="Nagy L.G."/>
            <person name="Henrissat B."/>
            <person name="Grigoriev I.V."/>
            <person name="Yang Z.L."/>
            <person name="Xu J."/>
            <person name="Martin F.M."/>
        </authorList>
    </citation>
    <scope>NUCLEOTIDE SEQUENCE</scope>
    <source>
        <strain evidence="2">KKN 215</strain>
    </source>
</reference>
<feature type="compositionally biased region" description="Low complexity" evidence="1">
    <location>
        <begin position="731"/>
        <end position="748"/>
    </location>
</feature>
<gene>
    <name evidence="2" type="ORF">BXZ70DRAFT_913419</name>
</gene>
<feature type="compositionally biased region" description="Polar residues" evidence="1">
    <location>
        <begin position="757"/>
        <end position="771"/>
    </location>
</feature>
<feature type="compositionally biased region" description="Low complexity" evidence="1">
    <location>
        <begin position="1068"/>
        <end position="1089"/>
    </location>
</feature>
<feature type="region of interest" description="Disordered" evidence="1">
    <location>
        <begin position="339"/>
        <end position="361"/>
    </location>
</feature>
<feature type="region of interest" description="Disordered" evidence="1">
    <location>
        <begin position="378"/>
        <end position="410"/>
    </location>
</feature>
<dbReference type="AlphaFoldDB" id="A0A8K0XV13"/>
<feature type="region of interest" description="Disordered" evidence="1">
    <location>
        <begin position="650"/>
        <end position="696"/>
    </location>
</feature>
<protein>
    <submittedName>
        <fullName evidence="2">Uncharacterized protein</fullName>
    </submittedName>
</protein>
<feature type="region of interest" description="Disordered" evidence="1">
    <location>
        <begin position="1246"/>
        <end position="1268"/>
    </location>
</feature>
<name>A0A8K0XV13_9AGAR</name>
<dbReference type="Proteomes" id="UP000813824">
    <property type="component" value="Unassembled WGS sequence"/>
</dbReference>
<accession>A0A8K0XV13</accession>
<feature type="compositionally biased region" description="Low complexity" evidence="1">
    <location>
        <begin position="959"/>
        <end position="991"/>
    </location>
</feature>
<feature type="region of interest" description="Disordered" evidence="1">
    <location>
        <begin position="954"/>
        <end position="994"/>
    </location>
</feature>
<feature type="compositionally biased region" description="Low complexity" evidence="1">
    <location>
        <begin position="683"/>
        <end position="695"/>
    </location>
</feature>
<keyword evidence="3" id="KW-1185">Reference proteome</keyword>
<comment type="caution">
    <text evidence="2">The sequence shown here is derived from an EMBL/GenBank/DDBJ whole genome shotgun (WGS) entry which is preliminary data.</text>
</comment>
<feature type="region of interest" description="Disordered" evidence="1">
    <location>
        <begin position="1068"/>
        <end position="1103"/>
    </location>
</feature>
<dbReference type="OrthoDB" id="10686323at2759"/>
<feature type="compositionally biased region" description="Low complexity" evidence="1">
    <location>
        <begin position="399"/>
        <end position="410"/>
    </location>
</feature>
<evidence type="ECO:0000313" key="2">
    <source>
        <dbReference type="EMBL" id="KAH8107945.1"/>
    </source>
</evidence>
<sequence>MSNNTSIRSPPSSWSSYSPDGRPLSHSTPSRPGSSREHPRGPRPRHPSSSSSLHSSKHSFTTPDNSNPTARPTIPRLSSLFTLREESPSPRPPPSKALGSIPNGSTRRDPPATNQPVDIAYVETDVSLETTKLRQDEAAKPMPGPADTVGNDTLAPAPSSRAPQVREYLDYSQHLSHSPPQLATSPFSPQTPALPATPPNRSSLYIRQSATYNAPLFPCGSNSSWRHSTVSTISFNPTHRRNASSSSTTSSSLSSYSPGATLSPARLPIGKRMGIEATKEKATAVVPPAGSIGLGRGRIHPLPVTGESLEERDTRLSSHTWQRPELSINTRKILRTPSPISHLRRPSRFSTISNLPRGQQQSAGLGLGELNLFEAASSMPHHDESTSPHSPSLIPPSPSAMSPSDSELGPLSAALSAGALSPLEDTSLSAPERRARRRQGVDFHSHAQLVELFQLSDVEVEADYVFDEDPRVGTDDSSDHNCADGVEEEETDIFEQDTVGQDFNLDRPVDPSPTLTSVLLLVSGNLPAEDKDDLEEDFSWEAEDPDVDHSDTDQSAHLGGKNENGSPQMDELLLGLEEQRRPSPHPFPSPIIGLTVLPRPKSSSGSVLDSLLSRESFAESYEFPDEEPIPHSPADKQLLRLNLEFMSSNMDFDDGTEPRSAFSDSDSDCGSYDNHSFRGGPSGSTRNSGSGTGSSAFSKKFRAIKASMSMSNLKRTRAGSITHEPLPHSAPPVLRSLRSPSTSSVSVYSHDRPVPSLLSSPMTTQSSLQPASPTSRTTSVSHSHSSSAGSSSGYQTSSRTSFSHDRAPSAPPKLPLPPIPTCNSMPSPLPNPYNNKDVLQFIYSHPANALNLEFDPYTMVSTNPDTVEVDGSRYRVTVMDPDTSMAKLEMSMERLRAHRPPSGAAHGPRRTQVIPMFNQQGKRAIANAQRNQIKEKMSSTIGVDNSEEAMKVVVPRDTSLSPPKRVSPLPSPPLHSTSWQLPPGCSSPSSPAARVVDEKKTLSLGQVGPVPEGGTKPSLTLLPLFDFERFPRSPVSPISPRQARLTKQLRRTSSLVALSDLRQALRLSVTSASSTRSSESDETTPPTSSRSEEVLPLPVPPSLKLKPSADLNALPAIPAFAPSLKPKPSTATNTNPNRRTHWQIPPPAPQASSSPNKKITPFILRRVRTECIPDRTSHLPGALAPPPPPPASAPAPSAGETGGAGRARRPSFVPQIRIRSLSGAAGAEGQDGKTSLTRRLLGRVGVSQAHSEKRMKSSSVLVTRIDME</sequence>